<dbReference type="InterPro" id="IPR039650">
    <property type="entry name" value="HdrA-like"/>
</dbReference>
<evidence type="ECO:0000256" key="2">
    <source>
        <dbReference type="ARBA" id="ARBA00022723"/>
    </source>
</evidence>
<gene>
    <name evidence="6" type="ORF">A2519_18715</name>
</gene>
<evidence type="ECO:0008006" key="8">
    <source>
        <dbReference type="Google" id="ProtNLM"/>
    </source>
</evidence>
<evidence type="ECO:0000256" key="1">
    <source>
        <dbReference type="ARBA" id="ARBA00022485"/>
    </source>
</evidence>
<sequence>MMTLEQVKGFPVFYETDVLVVGGGPAGTAAGLAASRNGAQTLIVEQFNCLGGVATAGGHGHISRFDENDTGRRIAGGIAHEIGQRIAQNGFGNYDSYGTWFEVEGLKLILERMAEESNVNLLYHTFFCDAVVEHGIVTGAVVQNKNGRRVIRAKRIIDCTGDGDAAFHAGCPNETGRPSDGKCQPVTLMFTMGGVDWKRVEKYREEYRKKYPDDKNPWKLERVYAEAAAKGDMRPFQTGNMGWWWTPTRPDQVGVNFTHIIHIDSTRAEDLTRATIEGRKQAFETIEVYKKYIPGMAHCHMVSTPCTIGVRESRRIMGDYVLTEDDIKNQREFEDGICYSSFFVDIHRIDGPGMDPTTWNPPKGFKYQIPYRSLIPREAENILTAGRCVSCTHIALGSIRVMVPCMGMGEAAGTAAALSLKYNASPRVLDISELKKQLCTQGCILSEEDIVKAEQDRKRRKL</sequence>
<accession>A0A1F7F6A2</accession>
<keyword evidence="5" id="KW-0411">Iron-sulfur</keyword>
<comment type="caution">
    <text evidence="6">The sequence shown here is derived from an EMBL/GenBank/DDBJ whole genome shotgun (WGS) entry which is preliminary data.</text>
</comment>
<keyword evidence="3" id="KW-0560">Oxidoreductase</keyword>
<keyword evidence="2" id="KW-0479">Metal-binding</keyword>
<dbReference type="PANTHER" id="PTHR43498">
    <property type="entry name" value="FERREDOXIN:COB-COM HETERODISULFIDE REDUCTASE SUBUNIT A"/>
    <property type="match status" value="1"/>
</dbReference>
<evidence type="ECO:0000313" key="7">
    <source>
        <dbReference type="Proteomes" id="UP000179243"/>
    </source>
</evidence>
<evidence type="ECO:0000256" key="5">
    <source>
        <dbReference type="ARBA" id="ARBA00023014"/>
    </source>
</evidence>
<dbReference type="GO" id="GO:0051539">
    <property type="term" value="F:4 iron, 4 sulfur cluster binding"/>
    <property type="evidence" value="ECO:0007669"/>
    <property type="project" value="UniProtKB-KW"/>
</dbReference>
<evidence type="ECO:0000313" key="6">
    <source>
        <dbReference type="EMBL" id="OGK02057.1"/>
    </source>
</evidence>
<dbReference type="EMBL" id="MFYX01000113">
    <property type="protein sequence ID" value="OGK02057.1"/>
    <property type="molecule type" value="Genomic_DNA"/>
</dbReference>
<keyword evidence="1" id="KW-0004">4Fe-4S</keyword>
<keyword evidence="4" id="KW-0408">Iron</keyword>
<protein>
    <recommendedName>
        <fullName evidence="8">FAD-dependent oxidoreductase</fullName>
    </recommendedName>
</protein>
<dbReference type="Pfam" id="PF12831">
    <property type="entry name" value="FAD_oxidored"/>
    <property type="match status" value="1"/>
</dbReference>
<dbReference type="Proteomes" id="UP000179243">
    <property type="component" value="Unassembled WGS sequence"/>
</dbReference>
<reference evidence="6 7" key="1">
    <citation type="journal article" date="2016" name="Nat. Commun.">
        <title>Thousands of microbial genomes shed light on interconnected biogeochemical processes in an aquifer system.</title>
        <authorList>
            <person name="Anantharaman K."/>
            <person name="Brown C.T."/>
            <person name="Hug L.A."/>
            <person name="Sharon I."/>
            <person name="Castelle C.J."/>
            <person name="Probst A.J."/>
            <person name="Thomas B.C."/>
            <person name="Singh A."/>
            <person name="Wilkins M.J."/>
            <person name="Karaoz U."/>
            <person name="Brodie E.L."/>
            <person name="Williams K.H."/>
            <person name="Hubbard S.S."/>
            <person name="Banfield J.F."/>
        </authorList>
    </citation>
    <scope>NUCLEOTIDE SEQUENCE [LARGE SCALE GENOMIC DNA]</scope>
</reference>
<organism evidence="6 7">
    <name type="scientific">Candidatus Raymondbacteria bacterium RIFOXYD12_FULL_49_13</name>
    <dbReference type="NCBI Taxonomy" id="1817890"/>
    <lineage>
        <taxon>Bacteria</taxon>
        <taxon>Raymondiibacteriota</taxon>
    </lineage>
</organism>
<dbReference type="SUPFAM" id="SSF51905">
    <property type="entry name" value="FAD/NAD(P)-binding domain"/>
    <property type="match status" value="1"/>
</dbReference>
<dbReference type="PRINTS" id="PR00420">
    <property type="entry name" value="RNGMNOXGNASE"/>
</dbReference>
<dbReference type="InterPro" id="IPR036188">
    <property type="entry name" value="FAD/NAD-bd_sf"/>
</dbReference>
<dbReference type="AlphaFoldDB" id="A0A1F7F6A2"/>
<dbReference type="GO" id="GO:0016491">
    <property type="term" value="F:oxidoreductase activity"/>
    <property type="evidence" value="ECO:0007669"/>
    <property type="project" value="UniProtKB-KW"/>
</dbReference>
<evidence type="ECO:0000256" key="3">
    <source>
        <dbReference type="ARBA" id="ARBA00023002"/>
    </source>
</evidence>
<name>A0A1F7F6A2_UNCRA</name>
<dbReference type="Gene3D" id="3.50.50.60">
    <property type="entry name" value="FAD/NAD(P)-binding domain"/>
    <property type="match status" value="1"/>
</dbReference>
<dbReference type="GO" id="GO:0046872">
    <property type="term" value="F:metal ion binding"/>
    <property type="evidence" value="ECO:0007669"/>
    <property type="project" value="UniProtKB-KW"/>
</dbReference>
<dbReference type="PANTHER" id="PTHR43498:SF1">
    <property type="entry name" value="COB--COM HETERODISULFIDE REDUCTASE IRON-SULFUR SUBUNIT A"/>
    <property type="match status" value="1"/>
</dbReference>
<evidence type="ECO:0000256" key="4">
    <source>
        <dbReference type="ARBA" id="ARBA00023004"/>
    </source>
</evidence>
<proteinExistence type="predicted"/>